<dbReference type="Pfam" id="PF00106">
    <property type="entry name" value="adh_short"/>
    <property type="match status" value="1"/>
</dbReference>
<reference evidence="1" key="2">
    <citation type="submission" date="2025-09" db="UniProtKB">
        <authorList>
            <consortium name="Ensembl"/>
        </authorList>
    </citation>
    <scope>IDENTIFICATION</scope>
</reference>
<dbReference type="PRINTS" id="PR00081">
    <property type="entry name" value="GDHRDH"/>
</dbReference>
<dbReference type="AlphaFoldDB" id="A0A8C4QE11"/>
<evidence type="ECO:0000313" key="1">
    <source>
        <dbReference type="Ensembl" id="ENSEBUP00000014066.1"/>
    </source>
</evidence>
<dbReference type="Gene3D" id="3.40.50.720">
    <property type="entry name" value="NAD(P)-binding Rossmann-like Domain"/>
    <property type="match status" value="1"/>
</dbReference>
<dbReference type="InterPro" id="IPR002347">
    <property type="entry name" value="SDR_fam"/>
</dbReference>
<dbReference type="Proteomes" id="UP000694388">
    <property type="component" value="Unplaced"/>
</dbReference>
<reference evidence="1" key="1">
    <citation type="submission" date="2025-08" db="UniProtKB">
        <authorList>
            <consortium name="Ensembl"/>
        </authorList>
    </citation>
    <scope>IDENTIFICATION</scope>
</reference>
<name>A0A8C4QE11_EPTBU</name>
<accession>A0A8C4QE11</accession>
<dbReference type="GeneTree" id="ENSGT00940000163978"/>
<dbReference type="SUPFAM" id="SSF51735">
    <property type="entry name" value="NAD(P)-binding Rossmann-fold domains"/>
    <property type="match status" value="1"/>
</dbReference>
<keyword evidence="2" id="KW-1185">Reference proteome</keyword>
<organism evidence="1 2">
    <name type="scientific">Eptatretus burgeri</name>
    <name type="common">Inshore hagfish</name>
    <dbReference type="NCBI Taxonomy" id="7764"/>
    <lineage>
        <taxon>Eukaryota</taxon>
        <taxon>Metazoa</taxon>
        <taxon>Chordata</taxon>
        <taxon>Craniata</taxon>
        <taxon>Vertebrata</taxon>
        <taxon>Cyclostomata</taxon>
        <taxon>Myxini</taxon>
        <taxon>Myxiniformes</taxon>
        <taxon>Myxinidae</taxon>
        <taxon>Eptatretinae</taxon>
        <taxon>Eptatretus</taxon>
    </lineage>
</organism>
<dbReference type="Ensembl" id="ENSEBUT00000014642.1">
    <property type="protein sequence ID" value="ENSEBUP00000014066.1"/>
    <property type="gene ID" value="ENSEBUG00000008854.1"/>
</dbReference>
<dbReference type="InterPro" id="IPR036291">
    <property type="entry name" value="NAD(P)-bd_dom_sf"/>
</dbReference>
<dbReference type="PANTHER" id="PTHR44656">
    <property type="entry name" value="DEHYDROGENASE/REDUCTASE SDR FAMILY MEMBER 12"/>
    <property type="match status" value="1"/>
</dbReference>
<proteinExistence type="predicted"/>
<dbReference type="PANTHER" id="PTHR44656:SF7">
    <property type="entry name" value="DEHYDROGENASE_REDUCTASE SDR FAMILY MEMBER 12"/>
    <property type="match status" value="1"/>
</dbReference>
<dbReference type="InterPro" id="IPR052992">
    <property type="entry name" value="SDR_member_12"/>
</dbReference>
<evidence type="ECO:0000313" key="2">
    <source>
        <dbReference type="Proteomes" id="UP000694388"/>
    </source>
</evidence>
<dbReference type="OMA" id="TYIMTTA"/>
<sequence>MQRLSPKSRSGYESAASQFNPGDLDVDVTGLSFLVTGSNSGIGKRTALEIARRGGTVHMVCRNMERADAARTQIIEESKNENVFAHILDLSQPRDIWAFCADFAGRNDHLDVLVNNAGCMVHEHEVTDDGLEKNFATNTLGTYILTSALLPLLKKANKPRVVTVSSAGMLVQKLNVEDLQHERGTFDGTMVYAQNKRQQVVLTEHWARFHPGVHFSVLHPGWADTPAVRVGMPDFHRRMGQRLRTDAQGADTIIWLAISPAVQHQQSGKFFQDRKVVSTHLPMAWTQSSIEDENKLMKALEAMAAMFKPETT</sequence>
<protein>
    <submittedName>
        <fullName evidence="1">Dehydrogenase/reductase (SDR family) member 12</fullName>
    </submittedName>
</protein>